<dbReference type="RefSeq" id="WP_129346730.1">
    <property type="nucleotide sequence ID" value="NZ_CP012670.1"/>
</dbReference>
<evidence type="ECO:0000313" key="1">
    <source>
        <dbReference type="EMBL" id="AUX21404.1"/>
    </source>
</evidence>
<dbReference type="SUPFAM" id="SSF81301">
    <property type="entry name" value="Nucleotidyltransferase"/>
    <property type="match status" value="1"/>
</dbReference>
<accession>A0A4P2PX65</accession>
<dbReference type="OrthoDB" id="5179643at2"/>
<proteinExistence type="predicted"/>
<reference evidence="1 2" key="1">
    <citation type="submission" date="2015-09" db="EMBL/GenBank/DDBJ databases">
        <title>Sorangium comparison.</title>
        <authorList>
            <person name="Zaburannyi N."/>
            <person name="Bunk B."/>
            <person name="Overmann J."/>
            <person name="Mueller R."/>
        </authorList>
    </citation>
    <scope>NUCLEOTIDE SEQUENCE [LARGE SCALE GENOMIC DNA]</scope>
    <source>
        <strain evidence="1 2">So ceGT47</strain>
    </source>
</reference>
<sequence length="196" mass="21412">MSTLQDALGRVVADLEGLDRRVALVGGLAVSVRAEPRFTRDVDLAVMVTGDDDAEALSRELQAQGYQVLAVVEQTAQGRLATVRLQAPSRPPRGVVTDLLFASSGIETEIVEAAERIEIFPDVTVPVAQTGHLLALKVLARDDRRRPQDLVDIRTLLAIARDTDIAMARSAVELIEQRGFARGRDLRRLLEEVLTP</sequence>
<dbReference type="Proteomes" id="UP000295781">
    <property type="component" value="Chromosome"/>
</dbReference>
<name>A0A4P2PX65_SORCE</name>
<dbReference type="EMBL" id="CP012670">
    <property type="protein sequence ID" value="AUX21404.1"/>
    <property type="molecule type" value="Genomic_DNA"/>
</dbReference>
<organism evidence="1 2">
    <name type="scientific">Sorangium cellulosum</name>
    <name type="common">Polyangium cellulosum</name>
    <dbReference type="NCBI Taxonomy" id="56"/>
    <lineage>
        <taxon>Bacteria</taxon>
        <taxon>Pseudomonadati</taxon>
        <taxon>Myxococcota</taxon>
        <taxon>Polyangia</taxon>
        <taxon>Polyangiales</taxon>
        <taxon>Polyangiaceae</taxon>
        <taxon>Sorangium</taxon>
    </lineage>
</organism>
<protein>
    <recommendedName>
        <fullName evidence="3">Nucleotidyltransferase</fullName>
    </recommendedName>
</protein>
<evidence type="ECO:0000313" key="2">
    <source>
        <dbReference type="Proteomes" id="UP000295781"/>
    </source>
</evidence>
<dbReference type="AlphaFoldDB" id="A0A4P2PX65"/>
<dbReference type="InterPro" id="IPR014942">
    <property type="entry name" value="AbiEii"/>
</dbReference>
<dbReference type="InterPro" id="IPR043519">
    <property type="entry name" value="NT_sf"/>
</dbReference>
<dbReference type="Gene3D" id="3.30.460.40">
    <property type="match status" value="1"/>
</dbReference>
<evidence type="ECO:0008006" key="3">
    <source>
        <dbReference type="Google" id="ProtNLM"/>
    </source>
</evidence>
<dbReference type="Pfam" id="PF08843">
    <property type="entry name" value="AbiEii"/>
    <property type="match status" value="1"/>
</dbReference>
<gene>
    <name evidence="1" type="ORF">SOCEGT47_018880</name>
</gene>